<keyword evidence="7" id="KW-1185">Reference proteome</keyword>
<evidence type="ECO:0000256" key="1">
    <source>
        <dbReference type="ARBA" id="ARBA00009437"/>
    </source>
</evidence>
<organism evidence="6 7">
    <name type="scientific">Zobellella aerophila</name>
    <dbReference type="NCBI Taxonomy" id="870480"/>
    <lineage>
        <taxon>Bacteria</taxon>
        <taxon>Pseudomonadati</taxon>
        <taxon>Pseudomonadota</taxon>
        <taxon>Gammaproteobacteria</taxon>
        <taxon>Aeromonadales</taxon>
        <taxon>Aeromonadaceae</taxon>
        <taxon>Zobellella</taxon>
    </lineage>
</organism>
<name>A0ABP6VC44_9GAMM</name>
<dbReference type="Gene3D" id="3.40.190.10">
    <property type="entry name" value="Periplasmic binding protein-like II"/>
    <property type="match status" value="2"/>
</dbReference>
<evidence type="ECO:0000256" key="3">
    <source>
        <dbReference type="ARBA" id="ARBA00023125"/>
    </source>
</evidence>
<dbReference type="InterPro" id="IPR036388">
    <property type="entry name" value="WH-like_DNA-bd_sf"/>
</dbReference>
<sequence length="302" mass="33926">MHKPMPPLRALVAFEAAVRHASFKQAAEELHLTPGAVSQQVQKLEHWLGYPLFVRQVRQLQVTERGMSYFSRIAPALEQISAASEACRETSPDRVSLSLSQTLAAKWLGPRLGDFVSRHPDIEVHINASNHPVDFQREAVDLAIRHFDGRDPSLEVQEVFDDEVRLFCAPAYGDAMALQHPDRLSGVTLIVATPYPFWDDWLSRFTTLAPAVSKRIPALYFDQTLLAIDAAKRGQGVVLSNHLLVQEELERGELIEPFGLSLPLDKSYYLVHPRRQPLSRSAGTLKDWLLDQFAKSGMRATT</sequence>
<keyword evidence="3" id="KW-0238">DNA-binding</keyword>
<dbReference type="CDD" id="cd08432">
    <property type="entry name" value="PBP2_GcdR_TrpI_HvrB_AmpR_like"/>
    <property type="match status" value="1"/>
</dbReference>
<dbReference type="Pfam" id="PF03466">
    <property type="entry name" value="LysR_substrate"/>
    <property type="match status" value="1"/>
</dbReference>
<feature type="domain" description="HTH lysR-type" evidence="5">
    <location>
        <begin position="6"/>
        <end position="63"/>
    </location>
</feature>
<evidence type="ECO:0000313" key="7">
    <source>
        <dbReference type="Proteomes" id="UP001500795"/>
    </source>
</evidence>
<keyword evidence="2" id="KW-0805">Transcription regulation</keyword>
<evidence type="ECO:0000313" key="6">
    <source>
        <dbReference type="EMBL" id="GAA3530794.1"/>
    </source>
</evidence>
<proteinExistence type="inferred from homology"/>
<dbReference type="InterPro" id="IPR036390">
    <property type="entry name" value="WH_DNA-bd_sf"/>
</dbReference>
<evidence type="ECO:0000256" key="2">
    <source>
        <dbReference type="ARBA" id="ARBA00023015"/>
    </source>
</evidence>
<gene>
    <name evidence="6" type="ORF">GCM10022394_07590</name>
</gene>
<reference evidence="7" key="1">
    <citation type="journal article" date="2019" name="Int. J. Syst. Evol. Microbiol.">
        <title>The Global Catalogue of Microorganisms (GCM) 10K type strain sequencing project: providing services to taxonomists for standard genome sequencing and annotation.</title>
        <authorList>
            <consortium name="The Broad Institute Genomics Platform"/>
            <consortium name="The Broad Institute Genome Sequencing Center for Infectious Disease"/>
            <person name="Wu L."/>
            <person name="Ma J."/>
        </authorList>
    </citation>
    <scope>NUCLEOTIDE SEQUENCE [LARGE SCALE GENOMIC DNA]</scope>
    <source>
        <strain evidence="7">JCM 17110</strain>
    </source>
</reference>
<dbReference type="RefSeq" id="WP_344954904.1">
    <property type="nucleotide sequence ID" value="NZ_BAABCX010000001.1"/>
</dbReference>
<dbReference type="Pfam" id="PF00126">
    <property type="entry name" value="HTH_1"/>
    <property type="match status" value="1"/>
</dbReference>
<dbReference type="PRINTS" id="PR00039">
    <property type="entry name" value="HTHLYSR"/>
</dbReference>
<dbReference type="PANTHER" id="PTHR30537:SF74">
    <property type="entry name" value="HTH-TYPE TRANSCRIPTIONAL REGULATOR TRPI"/>
    <property type="match status" value="1"/>
</dbReference>
<dbReference type="PROSITE" id="PS50931">
    <property type="entry name" value="HTH_LYSR"/>
    <property type="match status" value="1"/>
</dbReference>
<dbReference type="SUPFAM" id="SSF46785">
    <property type="entry name" value="Winged helix' DNA-binding domain"/>
    <property type="match status" value="1"/>
</dbReference>
<evidence type="ECO:0000259" key="5">
    <source>
        <dbReference type="PROSITE" id="PS50931"/>
    </source>
</evidence>
<keyword evidence="4" id="KW-0804">Transcription</keyword>
<evidence type="ECO:0000256" key="4">
    <source>
        <dbReference type="ARBA" id="ARBA00023163"/>
    </source>
</evidence>
<accession>A0ABP6VC44</accession>
<dbReference type="InterPro" id="IPR000847">
    <property type="entry name" value="LysR_HTH_N"/>
</dbReference>
<protein>
    <submittedName>
        <fullName evidence="6">Transcriptional regulator GcvA</fullName>
    </submittedName>
</protein>
<dbReference type="InterPro" id="IPR058163">
    <property type="entry name" value="LysR-type_TF_proteobact-type"/>
</dbReference>
<comment type="caution">
    <text evidence="6">The sequence shown here is derived from an EMBL/GenBank/DDBJ whole genome shotgun (WGS) entry which is preliminary data.</text>
</comment>
<comment type="similarity">
    <text evidence="1">Belongs to the LysR transcriptional regulatory family.</text>
</comment>
<dbReference type="Proteomes" id="UP001500795">
    <property type="component" value="Unassembled WGS sequence"/>
</dbReference>
<dbReference type="Gene3D" id="1.10.10.10">
    <property type="entry name" value="Winged helix-like DNA-binding domain superfamily/Winged helix DNA-binding domain"/>
    <property type="match status" value="1"/>
</dbReference>
<dbReference type="EMBL" id="BAABCX010000001">
    <property type="protein sequence ID" value="GAA3530794.1"/>
    <property type="molecule type" value="Genomic_DNA"/>
</dbReference>
<dbReference type="PANTHER" id="PTHR30537">
    <property type="entry name" value="HTH-TYPE TRANSCRIPTIONAL REGULATOR"/>
    <property type="match status" value="1"/>
</dbReference>
<dbReference type="InterPro" id="IPR005119">
    <property type="entry name" value="LysR_subst-bd"/>
</dbReference>
<dbReference type="SUPFAM" id="SSF53850">
    <property type="entry name" value="Periplasmic binding protein-like II"/>
    <property type="match status" value="1"/>
</dbReference>